<evidence type="ECO:0000256" key="1">
    <source>
        <dbReference type="ARBA" id="ARBA00005437"/>
    </source>
</evidence>
<keyword evidence="3" id="KW-1185">Reference proteome</keyword>
<proteinExistence type="inferred from homology"/>
<name>A0A7I8I9E2_SPIIN</name>
<dbReference type="InterPro" id="IPR007612">
    <property type="entry name" value="LOR"/>
</dbReference>
<reference evidence="2 3" key="1">
    <citation type="submission" date="2019-12" db="EMBL/GenBank/DDBJ databases">
        <authorList>
            <person name="Scholz U."/>
            <person name="Mascher M."/>
            <person name="Fiebig A."/>
        </authorList>
    </citation>
    <scope>NUCLEOTIDE SEQUENCE</scope>
</reference>
<comment type="similarity">
    <text evidence="1">Belongs to the LOR family.</text>
</comment>
<dbReference type="SUPFAM" id="SSF54518">
    <property type="entry name" value="Tubby C-terminal domain-like"/>
    <property type="match status" value="1"/>
</dbReference>
<evidence type="ECO:0000313" key="2">
    <source>
        <dbReference type="EMBL" id="CAA2614517.1"/>
    </source>
</evidence>
<dbReference type="InterPro" id="IPR038595">
    <property type="entry name" value="LOR_sf"/>
</dbReference>
<dbReference type="Pfam" id="PF04525">
    <property type="entry name" value="LOR"/>
    <property type="match status" value="1"/>
</dbReference>
<dbReference type="Proteomes" id="UP001189122">
    <property type="component" value="Unassembled WGS sequence"/>
</dbReference>
<gene>
    <name evidence="2" type="ORF">SI7747_01000897</name>
</gene>
<dbReference type="InterPro" id="IPR025659">
    <property type="entry name" value="Tubby-like_C"/>
</dbReference>
<organism evidence="2">
    <name type="scientific">Spirodela intermedia</name>
    <name type="common">Intermediate duckweed</name>
    <dbReference type="NCBI Taxonomy" id="51605"/>
    <lineage>
        <taxon>Eukaryota</taxon>
        <taxon>Viridiplantae</taxon>
        <taxon>Streptophyta</taxon>
        <taxon>Embryophyta</taxon>
        <taxon>Tracheophyta</taxon>
        <taxon>Spermatophyta</taxon>
        <taxon>Magnoliopsida</taxon>
        <taxon>Liliopsida</taxon>
        <taxon>Araceae</taxon>
        <taxon>Lemnoideae</taxon>
        <taxon>Spirodela</taxon>
    </lineage>
</organism>
<dbReference type="PANTHER" id="PTHR31087">
    <property type="match status" value="1"/>
</dbReference>
<evidence type="ECO:0000313" key="3">
    <source>
        <dbReference type="Proteomes" id="UP001189122"/>
    </source>
</evidence>
<protein>
    <submittedName>
        <fullName evidence="2">Uncharacterized protein</fullName>
    </submittedName>
</protein>
<dbReference type="EMBL" id="LR743588">
    <property type="protein sequence ID" value="CAA2614517.1"/>
    <property type="molecule type" value="Genomic_DNA"/>
</dbReference>
<sequence>MDSAAKGESRRIHRHRSRRVGPAAAVCPHLCSTSAVELTVWCRSLLFNGHGYTVYDSADGRMIFRVDNYAHKWREEALLMDSTGGVLLTVRRRRKMLGIKDSWEVYEGEIDVSSTPGRRQSPLFRVTKALGNPCYTISPWGKSTAPAYRMNWSPREEWCQIFAGAAVAPPRAEITRKCGGGALGELLGRDVLAVKIQPEMDQALVMALLMINDAMR</sequence>
<dbReference type="AlphaFoldDB" id="A0A7I8I9E2"/>
<dbReference type="PANTHER" id="PTHR31087:SF161">
    <property type="entry name" value="TUBBY C 2 FAMILY PROTEIN"/>
    <property type="match status" value="1"/>
</dbReference>
<dbReference type="Gene3D" id="2.40.160.200">
    <property type="entry name" value="LURP1-related"/>
    <property type="match status" value="1"/>
</dbReference>
<dbReference type="EMBL" id="CACRZD030000001">
    <property type="protein sequence ID" value="CAA6654307.1"/>
    <property type="molecule type" value="Genomic_DNA"/>
</dbReference>
<accession>A0A7I8I9E2</accession>